<dbReference type="RefSeq" id="XP_002770050.1">
    <property type="nucleotide sequence ID" value="XM_002770004.1"/>
</dbReference>
<evidence type="ECO:0000256" key="1">
    <source>
        <dbReference type="SAM" id="Phobius"/>
    </source>
</evidence>
<dbReference type="Proteomes" id="UP000000599">
    <property type="component" value="Chromosome B"/>
</dbReference>
<proteinExistence type="predicted"/>
<feature type="transmembrane region" description="Helical" evidence="1">
    <location>
        <begin position="33"/>
        <end position="63"/>
    </location>
</feature>
<gene>
    <name evidence="2" type="ordered locus">DEHA2B00242g</name>
</gene>
<dbReference type="KEGG" id="dha:DEHA2B00242g"/>
<keyword evidence="3" id="KW-1185">Reference proteome</keyword>
<reference evidence="2 3" key="1">
    <citation type="journal article" date="2004" name="Nature">
        <title>Genome evolution in yeasts.</title>
        <authorList>
            <consortium name="Genolevures"/>
            <person name="Dujon B."/>
            <person name="Sherman D."/>
            <person name="Fischer G."/>
            <person name="Durrens P."/>
            <person name="Casaregola S."/>
            <person name="Lafontaine I."/>
            <person name="de Montigny J."/>
            <person name="Marck C."/>
            <person name="Neuveglise C."/>
            <person name="Talla E."/>
            <person name="Goffard N."/>
            <person name="Frangeul L."/>
            <person name="Aigle M."/>
            <person name="Anthouard V."/>
            <person name="Babour A."/>
            <person name="Barbe V."/>
            <person name="Barnay S."/>
            <person name="Blanchin S."/>
            <person name="Beckerich J.M."/>
            <person name="Beyne E."/>
            <person name="Bleykasten C."/>
            <person name="Boisrame A."/>
            <person name="Boyer J."/>
            <person name="Cattolico L."/>
            <person name="Confanioleri F."/>
            <person name="de Daruvar A."/>
            <person name="Despons L."/>
            <person name="Fabre E."/>
            <person name="Fairhead C."/>
            <person name="Ferry-Dumazet H."/>
            <person name="Groppi A."/>
            <person name="Hantraye F."/>
            <person name="Hennequin C."/>
            <person name="Jauniaux N."/>
            <person name="Joyet P."/>
            <person name="Kachouri R."/>
            <person name="Kerrest A."/>
            <person name="Koszul R."/>
            <person name="Lemaire M."/>
            <person name="Lesur I."/>
            <person name="Ma L."/>
            <person name="Muller H."/>
            <person name="Nicaud J.M."/>
            <person name="Nikolski M."/>
            <person name="Oztas S."/>
            <person name="Ozier-Kalogeropoulos O."/>
            <person name="Pellenz S."/>
            <person name="Potier S."/>
            <person name="Richard G.F."/>
            <person name="Straub M.L."/>
            <person name="Suleau A."/>
            <person name="Swennene D."/>
            <person name="Tekaia F."/>
            <person name="Wesolowski-Louvel M."/>
            <person name="Westhof E."/>
            <person name="Wirth B."/>
            <person name="Zeniou-Meyer M."/>
            <person name="Zivanovic I."/>
            <person name="Bolotin-Fukuhara M."/>
            <person name="Thierry A."/>
            <person name="Bouchier C."/>
            <person name="Caudron B."/>
            <person name="Scarpelli C."/>
            <person name="Gaillardin C."/>
            <person name="Weissenbach J."/>
            <person name="Wincker P."/>
            <person name="Souciet J.L."/>
        </authorList>
    </citation>
    <scope>NUCLEOTIDE SEQUENCE [LARGE SCALE GENOMIC DNA]</scope>
    <source>
        <strain evidence="3">ATCC 36239 / CBS 767 / BCRC 21394 / JCM 1990 / NBRC 0083 / IGC 2968</strain>
    </source>
</reference>
<dbReference type="InParanoid" id="B5RT24"/>
<keyword evidence="1" id="KW-1133">Transmembrane helix</keyword>
<dbReference type="VEuPathDB" id="FungiDB:DEHA2B00242g"/>
<keyword evidence="1" id="KW-0472">Membrane</keyword>
<dbReference type="EMBL" id="CR382134">
    <property type="protein sequence ID" value="CAR65422.1"/>
    <property type="molecule type" value="Genomic_DNA"/>
</dbReference>
<evidence type="ECO:0000313" key="2">
    <source>
        <dbReference type="EMBL" id="CAR65422.1"/>
    </source>
</evidence>
<dbReference type="OrthoDB" id="6499973at2759"/>
<dbReference type="GeneID" id="8998147"/>
<dbReference type="AlphaFoldDB" id="B5RT24"/>
<sequence>MSIQGKSSLDNTNLEKVPVSHSLQYGLRMDGGYGWVIVFATFLIVFSPMGLNSAFGIYFSFYLDHGAFKGGGRIDYAIIGGISF</sequence>
<keyword evidence="1" id="KW-0812">Transmembrane</keyword>
<name>B5RT24_DEBHA</name>
<dbReference type="HOGENOM" id="CLU_2527416_0_0_1"/>
<dbReference type="eggNOG" id="KOG2504">
    <property type="taxonomic scope" value="Eukaryota"/>
</dbReference>
<organism evidence="2 3">
    <name type="scientific">Debaryomyces hansenii (strain ATCC 36239 / CBS 767 / BCRC 21394 / JCM 1990 / NBRC 0083 / IGC 2968)</name>
    <name type="common">Yeast</name>
    <name type="synonym">Torulaspora hansenii</name>
    <dbReference type="NCBI Taxonomy" id="284592"/>
    <lineage>
        <taxon>Eukaryota</taxon>
        <taxon>Fungi</taxon>
        <taxon>Dikarya</taxon>
        <taxon>Ascomycota</taxon>
        <taxon>Saccharomycotina</taxon>
        <taxon>Pichiomycetes</taxon>
        <taxon>Debaryomycetaceae</taxon>
        <taxon>Debaryomyces</taxon>
    </lineage>
</organism>
<evidence type="ECO:0000313" key="3">
    <source>
        <dbReference type="Proteomes" id="UP000000599"/>
    </source>
</evidence>
<accession>B5RT24</accession>
<protein>
    <submittedName>
        <fullName evidence="2">DEHA2B00242p</fullName>
    </submittedName>
</protein>